<evidence type="ECO:0000259" key="2">
    <source>
        <dbReference type="Pfam" id="PF08787"/>
    </source>
</evidence>
<protein>
    <recommendedName>
        <fullName evidence="2">Alginate lyase 2 domain-containing protein</fullName>
    </recommendedName>
</protein>
<accession>A0A9N9L537</accession>
<dbReference type="InterPro" id="IPR013320">
    <property type="entry name" value="ConA-like_dom_sf"/>
</dbReference>
<evidence type="ECO:0000313" key="4">
    <source>
        <dbReference type="Proteomes" id="UP000696280"/>
    </source>
</evidence>
<keyword evidence="1" id="KW-0732">Signal</keyword>
<keyword evidence="4" id="KW-1185">Reference proteome</keyword>
<reference evidence="3" key="1">
    <citation type="submission" date="2021-07" db="EMBL/GenBank/DDBJ databases">
        <authorList>
            <person name="Durling M."/>
        </authorList>
    </citation>
    <scope>NUCLEOTIDE SEQUENCE</scope>
</reference>
<evidence type="ECO:0000313" key="3">
    <source>
        <dbReference type="EMBL" id="CAG8957885.1"/>
    </source>
</evidence>
<name>A0A9N9L537_9HELO</name>
<evidence type="ECO:0000256" key="1">
    <source>
        <dbReference type="SAM" id="SignalP"/>
    </source>
</evidence>
<dbReference type="InterPro" id="IPR014895">
    <property type="entry name" value="Alginate_lyase_2"/>
</dbReference>
<sequence>MSFSLKSSLVLFFAATQFAAALDPKCAPGGNLDLAKWKLQLPTGEPGSPNSIEGSKLNGCTGFQEAGTFFSDPKDGALVLKVAGSPKSAHCVTTKNSLHCRTELRESNPLSWDPKAATNRLKATLVVVKADDSARGTVVGQIHIDDKISSKPVCELYYNSKGVITMGVEKTRAGGSSIYTEIAKVPVGTGFSYEISYEKNVLGVSVNGGAVKTLSTNELNAPLSYFKAGNYNQGDSPSEVHFFDLDVTHTK</sequence>
<feature type="signal peptide" evidence="1">
    <location>
        <begin position="1"/>
        <end position="21"/>
    </location>
</feature>
<dbReference type="AlphaFoldDB" id="A0A9N9L537"/>
<organism evidence="3 4">
    <name type="scientific">Hymenoscyphus fraxineus</name>
    <dbReference type="NCBI Taxonomy" id="746836"/>
    <lineage>
        <taxon>Eukaryota</taxon>
        <taxon>Fungi</taxon>
        <taxon>Dikarya</taxon>
        <taxon>Ascomycota</taxon>
        <taxon>Pezizomycotina</taxon>
        <taxon>Leotiomycetes</taxon>
        <taxon>Helotiales</taxon>
        <taxon>Helotiaceae</taxon>
        <taxon>Hymenoscyphus</taxon>
    </lineage>
</organism>
<feature type="domain" description="Alginate lyase 2" evidence="2">
    <location>
        <begin position="32"/>
        <end position="249"/>
    </location>
</feature>
<dbReference type="Pfam" id="PF08787">
    <property type="entry name" value="Alginate_lyase2"/>
    <property type="match status" value="1"/>
</dbReference>
<dbReference type="SUPFAM" id="SSF49899">
    <property type="entry name" value="Concanavalin A-like lectins/glucanases"/>
    <property type="match status" value="1"/>
</dbReference>
<comment type="caution">
    <text evidence="3">The sequence shown here is derived from an EMBL/GenBank/DDBJ whole genome shotgun (WGS) entry which is preliminary data.</text>
</comment>
<dbReference type="Proteomes" id="UP000696280">
    <property type="component" value="Unassembled WGS sequence"/>
</dbReference>
<dbReference type="EMBL" id="CAJVRL010000081">
    <property type="protein sequence ID" value="CAG8957885.1"/>
    <property type="molecule type" value="Genomic_DNA"/>
</dbReference>
<gene>
    <name evidence="3" type="ORF">HYFRA_00000225</name>
</gene>
<proteinExistence type="predicted"/>
<dbReference type="Gene3D" id="2.60.120.200">
    <property type="match status" value="1"/>
</dbReference>
<dbReference type="OrthoDB" id="77013at2759"/>
<feature type="chain" id="PRO_5040402624" description="Alginate lyase 2 domain-containing protein" evidence="1">
    <location>
        <begin position="22"/>
        <end position="251"/>
    </location>
</feature>